<evidence type="ECO:0000259" key="9">
    <source>
        <dbReference type="Pfam" id="PF23659"/>
    </source>
</evidence>
<dbReference type="Pfam" id="PF09743">
    <property type="entry name" value="E3_UFM1_ligase"/>
    <property type="match status" value="1"/>
</dbReference>
<comment type="caution">
    <text evidence="11">The sequence shown here is derived from an EMBL/GenBank/DDBJ whole genome shotgun (WGS) entry which is preliminary data.</text>
</comment>
<protein>
    <recommendedName>
        <fullName evidence="3">E3 UFM1-protein ligase 1 homolog</fullName>
    </recommendedName>
    <alternativeName>
        <fullName evidence="6">E3 UFM1-protein transferase 1 homolog</fullName>
    </alternativeName>
</protein>
<accession>A0ABQ9I5P6</accession>
<dbReference type="PANTHER" id="PTHR31057:SF0">
    <property type="entry name" value="E3 UFM1-PROTEIN LIGASE 1"/>
    <property type="match status" value="1"/>
</dbReference>
<keyword evidence="12" id="KW-1185">Reference proteome</keyword>
<feature type="domain" description="E3 UFM1-protein ligase-like C-terminal" evidence="10">
    <location>
        <begin position="678"/>
        <end position="782"/>
    </location>
</feature>
<feature type="compositionally biased region" description="Basic residues" evidence="7">
    <location>
        <begin position="455"/>
        <end position="464"/>
    </location>
</feature>
<evidence type="ECO:0000313" key="12">
    <source>
        <dbReference type="Proteomes" id="UP001159363"/>
    </source>
</evidence>
<dbReference type="EMBL" id="JARBHB010000002">
    <property type="protein sequence ID" value="KAJ8891610.1"/>
    <property type="molecule type" value="Genomic_DNA"/>
</dbReference>
<gene>
    <name evidence="11" type="ORF">PR048_004138</name>
</gene>
<feature type="domain" description="E3 UFM1-protein ligase 1-like N-terminal" evidence="8">
    <location>
        <begin position="17"/>
        <end position="294"/>
    </location>
</feature>
<sequence length="795" mass="88184">MLPGRNQSQQRHSKWDEVKRLAADFQRAQLSSTVQRLSERNCVEIITKLVELQLLDVIFTNDGKEYITPQQLIREIRDELYVHGGRVNMVELSKVLNVDLSQVTARSAEIEKSDHSISLVLGQLVDRSYLTRLAQEVNERLTQHGQVTVGDLALHYDLPGDFLQSVVEKQLGKIIHGKQDKSDSRVFFTESFVARNTACIRGALAACTQPTSVATLLGHMDVPERMFFGIVDSLMQNKQIAGTVTGRQISSSIYVPTVYSKSQSDWVNSFYRQNGYFEYDALTRLGISEPKTFVSKHFPGEKLLLLNSCAVGKQLFDQVEASVEEAVATGSWIDIMPILPSVFGPDDAEEILSNVLKGSPTSGPIVHVFCSTIVVTESFLTTLVKSLEPVMQTKAQEAVSSGAYLHAQAESRLQARSPIDQEDPGGKLDRREERRKKAVGGKGGGGTQGRETKTKSTKKKHQRGKAAADDSDDDEVAVKRKGSKLSGGRLEFMTISEIEGILSHEESFKNEEMDELVQEIAISLHPKVNRTAMAVAQTLFESTMSQQAHSRRKTHGELQDKLNVLVTNTRLFEKGLRQFDIKDTQQQLAKYLLKTLGAEIAAEIFSYVAAEHMVQCDQDKEVTAEASAVLLQLDCDPLMKLHKSLNGSSIDEFVSCVEAALGPGICDMILRKLDKKKERPLLHAHKQALLQQLCTASDPALVLHLACLVLFETITQTMLHASGRFVSSILTFLQSHLPPETFTTLRFYHDLVLKLLSAGAGDESITEIQSSLEARMADVKELATVFRKNSISEKS</sequence>
<organism evidence="11 12">
    <name type="scientific">Dryococelus australis</name>
    <dbReference type="NCBI Taxonomy" id="614101"/>
    <lineage>
        <taxon>Eukaryota</taxon>
        <taxon>Metazoa</taxon>
        <taxon>Ecdysozoa</taxon>
        <taxon>Arthropoda</taxon>
        <taxon>Hexapoda</taxon>
        <taxon>Insecta</taxon>
        <taxon>Pterygota</taxon>
        <taxon>Neoptera</taxon>
        <taxon>Polyneoptera</taxon>
        <taxon>Phasmatodea</taxon>
        <taxon>Verophasmatodea</taxon>
        <taxon>Anareolatae</taxon>
        <taxon>Phasmatidae</taxon>
        <taxon>Eurycanthinae</taxon>
        <taxon>Dryococelus</taxon>
    </lineage>
</organism>
<dbReference type="InterPro" id="IPR056761">
    <property type="entry name" value="Ufl1-like_C"/>
</dbReference>
<dbReference type="InterPro" id="IPR056580">
    <property type="entry name" value="Ufl1_dom"/>
</dbReference>
<evidence type="ECO:0000259" key="8">
    <source>
        <dbReference type="Pfam" id="PF09743"/>
    </source>
</evidence>
<dbReference type="Pfam" id="PF25870">
    <property type="entry name" value="WHD_UFL1_5th"/>
    <property type="match status" value="1"/>
</dbReference>
<reference evidence="11 12" key="1">
    <citation type="submission" date="2023-02" db="EMBL/GenBank/DDBJ databases">
        <title>LHISI_Scaffold_Assembly.</title>
        <authorList>
            <person name="Stuart O.P."/>
            <person name="Cleave R."/>
            <person name="Magrath M.J.L."/>
            <person name="Mikheyev A.S."/>
        </authorList>
    </citation>
    <scope>NUCLEOTIDE SEQUENCE [LARGE SCALE GENOMIC DNA]</scope>
    <source>
        <strain evidence="11">Daus_M_001</strain>
        <tissue evidence="11">Leg muscle</tissue>
    </source>
</reference>
<dbReference type="Pfam" id="PF23659">
    <property type="entry name" value="UFL1"/>
    <property type="match status" value="1"/>
</dbReference>
<keyword evidence="4" id="KW-0808">Transferase</keyword>
<evidence type="ECO:0000259" key="10">
    <source>
        <dbReference type="Pfam" id="PF25041"/>
    </source>
</evidence>
<evidence type="ECO:0000256" key="1">
    <source>
        <dbReference type="ARBA" id="ARBA00003950"/>
    </source>
</evidence>
<dbReference type="Proteomes" id="UP001159363">
    <property type="component" value="Chromosome 2"/>
</dbReference>
<evidence type="ECO:0000256" key="4">
    <source>
        <dbReference type="ARBA" id="ARBA00022679"/>
    </source>
</evidence>
<keyword evidence="5" id="KW-0833">Ubl conjugation pathway</keyword>
<feature type="domain" description="E3 UFM1-protein ligase 1-like" evidence="9">
    <location>
        <begin position="555"/>
        <end position="673"/>
    </location>
</feature>
<feature type="region of interest" description="Disordered" evidence="7">
    <location>
        <begin position="410"/>
        <end position="483"/>
    </location>
</feature>
<evidence type="ECO:0000256" key="5">
    <source>
        <dbReference type="ARBA" id="ARBA00022786"/>
    </source>
</evidence>
<dbReference type="PANTHER" id="PTHR31057">
    <property type="entry name" value="E3 UFM1-PROTEIN LIGASE 1"/>
    <property type="match status" value="1"/>
</dbReference>
<evidence type="ECO:0000256" key="6">
    <source>
        <dbReference type="ARBA" id="ARBA00030452"/>
    </source>
</evidence>
<evidence type="ECO:0000313" key="11">
    <source>
        <dbReference type="EMBL" id="KAJ8891610.1"/>
    </source>
</evidence>
<comment type="similarity">
    <text evidence="2">Belongs to the UFL1 family.</text>
</comment>
<name>A0ABQ9I5P6_9NEOP</name>
<evidence type="ECO:0000256" key="7">
    <source>
        <dbReference type="SAM" id="MobiDB-lite"/>
    </source>
</evidence>
<proteinExistence type="inferred from homology"/>
<dbReference type="InterPro" id="IPR056579">
    <property type="entry name" value="Ufl1_N"/>
</dbReference>
<evidence type="ECO:0000256" key="2">
    <source>
        <dbReference type="ARBA" id="ARBA00010789"/>
    </source>
</evidence>
<comment type="function">
    <text evidence="1">E3 UFM1-protein ligase that mediates ufmylation of target proteins.</text>
</comment>
<dbReference type="InterPro" id="IPR018611">
    <property type="entry name" value="Ufl1"/>
</dbReference>
<evidence type="ECO:0000256" key="3">
    <source>
        <dbReference type="ARBA" id="ARBA00014160"/>
    </source>
</evidence>
<dbReference type="Pfam" id="PF25041">
    <property type="entry name" value="UFL1_C"/>
    <property type="match status" value="1"/>
</dbReference>